<feature type="region of interest" description="Disordered" evidence="1">
    <location>
        <begin position="266"/>
        <end position="288"/>
    </location>
</feature>
<evidence type="ECO:0000313" key="2">
    <source>
        <dbReference type="EMBL" id="PSS31996.1"/>
    </source>
</evidence>
<comment type="caution">
    <text evidence="2">The sequence shown here is derived from an EMBL/GenBank/DDBJ whole genome shotgun (WGS) entry which is preliminary data.</text>
</comment>
<dbReference type="OrthoDB" id="2554293at2759"/>
<name>A0A2R6RPQ1_9APHY</name>
<gene>
    <name evidence="2" type="ORF">PHLCEN_2v2238</name>
</gene>
<dbReference type="Proteomes" id="UP000186601">
    <property type="component" value="Unassembled WGS sequence"/>
</dbReference>
<protein>
    <submittedName>
        <fullName evidence="2">Uncharacterized protein</fullName>
    </submittedName>
</protein>
<dbReference type="STRING" id="98765.A0A2R6RPQ1"/>
<keyword evidence="3" id="KW-1185">Reference proteome</keyword>
<dbReference type="AlphaFoldDB" id="A0A2R6RPQ1"/>
<sequence>MAISNAATFDIHPNHFAHPYYYAAYEILMYARKSGQYRSARMYDILIGACVKQGRFLASSLLSSILVKDWQAYSARQKSISAQGKSASSKCTKACSIDSGVDHPSSQGKLSWEEASLLAGTGTGISETLTSPPYPTAQLLTLITSGIEIVMSHPNAYRYFHEFMMKLIRSFKGTECLPIPSLDTRSHHALLHCALRHRFSPRLASDILEHMCGSSDRPLKPTIETFNILTRSGTILGRLDISEAALEALRREHNFITSNNGSLLPSLDKEASPPLTARNRPELKPGRWKPPIALDGQLTLPKGMLAPRTPVKADAYTVTSYLTHLTSVGEAHLVVESLFHALPELSSIDHPEWGDLLADERRAVQRQSRAVDLRRVVALGPQFFAVLLNVLSKAGQTGLFKRVWTLAIQAQQAGWIKGFSTDTVPWCLSIHAYTSVLQCYTKQLLRGSRRSTVNNRDVWIPHTNHLIQGWARFVYQRDQLRLPSKQSKEADNLMFRSSISGGQAVYHSLNEMRMAAEAEGVHGLELPSPDTRFFQAALELFSLKPGAQGGWSPRSSRWTPMLQEVAEVMVSTGHPVPSGFRHLLVDRWEPGTRHFARPPTLNRSPFAYSHVVKNT</sequence>
<reference evidence="2 3" key="1">
    <citation type="submission" date="2018-02" db="EMBL/GenBank/DDBJ databases">
        <title>Genome sequence of the basidiomycete white-rot fungus Phlebia centrifuga.</title>
        <authorList>
            <person name="Granchi Z."/>
            <person name="Peng M."/>
            <person name="de Vries R.P."/>
            <person name="Hilden K."/>
            <person name="Makela M.R."/>
            <person name="Grigoriev I."/>
            <person name="Riley R."/>
        </authorList>
    </citation>
    <scope>NUCLEOTIDE SEQUENCE [LARGE SCALE GENOMIC DNA]</scope>
    <source>
        <strain evidence="2 3">FBCC195</strain>
    </source>
</reference>
<evidence type="ECO:0000256" key="1">
    <source>
        <dbReference type="SAM" id="MobiDB-lite"/>
    </source>
</evidence>
<evidence type="ECO:0000313" key="3">
    <source>
        <dbReference type="Proteomes" id="UP000186601"/>
    </source>
</evidence>
<dbReference type="EMBL" id="MLYV02000207">
    <property type="protein sequence ID" value="PSS31996.1"/>
    <property type="molecule type" value="Genomic_DNA"/>
</dbReference>
<organism evidence="2 3">
    <name type="scientific">Hermanssonia centrifuga</name>
    <dbReference type="NCBI Taxonomy" id="98765"/>
    <lineage>
        <taxon>Eukaryota</taxon>
        <taxon>Fungi</taxon>
        <taxon>Dikarya</taxon>
        <taxon>Basidiomycota</taxon>
        <taxon>Agaricomycotina</taxon>
        <taxon>Agaricomycetes</taxon>
        <taxon>Polyporales</taxon>
        <taxon>Meruliaceae</taxon>
        <taxon>Hermanssonia</taxon>
    </lineage>
</organism>
<proteinExistence type="predicted"/>
<accession>A0A2R6RPQ1</accession>